<sequence>MEKLCHRIFVRLEEINKKTDTIIINQGRLNRSLLPNEKRLQKPVNLPPLPVKTEDQLNSLETFLENDENLAALNLTMEVRDTRKRRQWNREDLAKAMEAVFL</sequence>
<accession>A0A3L8E041</accession>
<dbReference type="EMBL" id="QOIP01000002">
    <property type="protein sequence ID" value="RLU26027.1"/>
    <property type="molecule type" value="Genomic_DNA"/>
</dbReference>
<organism evidence="1">
    <name type="scientific">Ooceraea biroi</name>
    <name type="common">Clonal raider ant</name>
    <name type="synonym">Cerapachys biroi</name>
    <dbReference type="NCBI Taxonomy" id="2015173"/>
    <lineage>
        <taxon>Eukaryota</taxon>
        <taxon>Metazoa</taxon>
        <taxon>Ecdysozoa</taxon>
        <taxon>Arthropoda</taxon>
        <taxon>Hexapoda</taxon>
        <taxon>Insecta</taxon>
        <taxon>Pterygota</taxon>
        <taxon>Neoptera</taxon>
        <taxon>Endopterygota</taxon>
        <taxon>Hymenoptera</taxon>
        <taxon>Apocrita</taxon>
        <taxon>Aculeata</taxon>
        <taxon>Formicoidea</taxon>
        <taxon>Formicidae</taxon>
        <taxon>Dorylinae</taxon>
        <taxon>Ooceraea</taxon>
    </lineage>
</organism>
<dbReference type="AlphaFoldDB" id="A0A3L8E041"/>
<name>A0A3L8E041_OOCBI</name>
<dbReference type="Proteomes" id="UP000279307">
    <property type="component" value="Chromosome 2"/>
</dbReference>
<comment type="caution">
    <text evidence="1">The sequence shown here is derived from an EMBL/GenBank/DDBJ whole genome shotgun (WGS) entry which is preliminary data.</text>
</comment>
<proteinExistence type="predicted"/>
<reference evidence="1" key="1">
    <citation type="journal article" date="2018" name="Genome Res.">
        <title>The genomic architecture and molecular evolution of ant odorant receptors.</title>
        <authorList>
            <person name="McKenzie S.K."/>
            <person name="Kronauer D.J.C."/>
        </authorList>
    </citation>
    <scope>NUCLEOTIDE SEQUENCE [LARGE SCALE GENOMIC DNA]</scope>
    <source>
        <strain evidence="1">Clonal line C1</strain>
    </source>
</reference>
<evidence type="ECO:0000313" key="1">
    <source>
        <dbReference type="EMBL" id="RLU26027.1"/>
    </source>
</evidence>
<gene>
    <name evidence="1" type="ORF">DMN91_002190</name>
</gene>
<reference evidence="1" key="2">
    <citation type="submission" date="2018-07" db="EMBL/GenBank/DDBJ databases">
        <authorList>
            <person name="Mckenzie S.K."/>
            <person name="Kronauer D.J.C."/>
        </authorList>
    </citation>
    <scope>NUCLEOTIDE SEQUENCE</scope>
    <source>
        <strain evidence="1">Clonal line C1</strain>
    </source>
</reference>
<protein>
    <submittedName>
        <fullName evidence="1">Uncharacterized protein</fullName>
    </submittedName>
</protein>